<name>A0A1M6J2D4_REIAG</name>
<sequence length="53" mass="6216">MFKALFSRNTDPTDKKLKLKFSKEDNSWLVLKGHSIMFIGQQDQCKTYISNFS</sequence>
<evidence type="ECO:0000313" key="2">
    <source>
        <dbReference type="Proteomes" id="UP000184474"/>
    </source>
</evidence>
<dbReference type="AlphaFoldDB" id="A0A1M6J2D4"/>
<proteinExistence type="predicted"/>
<dbReference type="EMBL" id="FRAA01000001">
    <property type="protein sequence ID" value="SHJ40829.1"/>
    <property type="molecule type" value="Genomic_DNA"/>
</dbReference>
<dbReference type="Proteomes" id="UP000184474">
    <property type="component" value="Unassembled WGS sequence"/>
</dbReference>
<evidence type="ECO:0000313" key="1">
    <source>
        <dbReference type="EMBL" id="SHJ40829.1"/>
    </source>
</evidence>
<accession>A0A1M6J2D4</accession>
<reference evidence="2" key="1">
    <citation type="submission" date="2016-11" db="EMBL/GenBank/DDBJ databases">
        <authorList>
            <person name="Varghese N."/>
            <person name="Submissions S."/>
        </authorList>
    </citation>
    <scope>NUCLEOTIDE SEQUENCE [LARGE SCALE GENOMIC DNA]</scope>
    <source>
        <strain evidence="2">DSM 26134</strain>
    </source>
</reference>
<gene>
    <name evidence="1" type="ORF">SAMN04488028_10113</name>
</gene>
<protein>
    <submittedName>
        <fullName evidence="1">Uncharacterized protein</fullName>
    </submittedName>
</protein>
<keyword evidence="2" id="KW-1185">Reference proteome</keyword>
<organism evidence="1 2">
    <name type="scientific">Reichenbachiella agariperforans</name>
    <dbReference type="NCBI Taxonomy" id="156994"/>
    <lineage>
        <taxon>Bacteria</taxon>
        <taxon>Pseudomonadati</taxon>
        <taxon>Bacteroidota</taxon>
        <taxon>Cytophagia</taxon>
        <taxon>Cytophagales</taxon>
        <taxon>Reichenbachiellaceae</taxon>
        <taxon>Reichenbachiella</taxon>
    </lineage>
</organism>